<gene>
    <name evidence="7" type="ORF">H8E79_08810</name>
</gene>
<reference evidence="7 8" key="1">
    <citation type="submission" date="2020-08" db="EMBL/GenBank/DDBJ databases">
        <title>Bridging the membrane lipid divide: bacteria of the FCB group superphylum have the potential to synthesize archaeal ether lipids.</title>
        <authorList>
            <person name="Villanueva L."/>
            <person name="Von Meijenfeldt F.A.B."/>
            <person name="Westbye A.B."/>
            <person name="Yadav S."/>
            <person name="Hopmans E.C."/>
            <person name="Dutilh B.E."/>
            <person name="Sinninghe Damste J.S."/>
        </authorList>
    </citation>
    <scope>NUCLEOTIDE SEQUENCE [LARGE SCALE GENOMIC DNA]</scope>
    <source>
        <strain evidence="7">NIOZ-UU81</strain>
    </source>
</reference>
<feature type="transmembrane region" description="Helical" evidence="6">
    <location>
        <begin position="41"/>
        <end position="65"/>
    </location>
</feature>
<dbReference type="PANTHER" id="PTHR30086:SF21">
    <property type="entry name" value="TRANSPORT PROTEIN"/>
    <property type="match status" value="1"/>
</dbReference>
<accession>A0A8J6N9B5</accession>
<feature type="transmembrane region" description="Helical" evidence="6">
    <location>
        <begin position="125"/>
        <end position="146"/>
    </location>
</feature>
<evidence type="ECO:0000256" key="1">
    <source>
        <dbReference type="ARBA" id="ARBA00004651"/>
    </source>
</evidence>
<feature type="transmembrane region" description="Helical" evidence="6">
    <location>
        <begin position="71"/>
        <end position="89"/>
    </location>
</feature>
<dbReference type="PANTHER" id="PTHR30086">
    <property type="entry name" value="ARGININE EXPORTER PROTEIN ARGO"/>
    <property type="match status" value="1"/>
</dbReference>
<dbReference type="Proteomes" id="UP000599024">
    <property type="component" value="Unassembled WGS sequence"/>
</dbReference>
<comment type="subcellular location">
    <subcellularLocation>
        <location evidence="1">Cell membrane</location>
        <topology evidence="1">Multi-pass membrane protein</topology>
    </subcellularLocation>
</comment>
<dbReference type="GO" id="GO:0015171">
    <property type="term" value="F:amino acid transmembrane transporter activity"/>
    <property type="evidence" value="ECO:0007669"/>
    <property type="project" value="TreeGrafter"/>
</dbReference>
<dbReference type="InterPro" id="IPR001123">
    <property type="entry name" value="LeuE-type"/>
</dbReference>
<name>A0A8J6N9B5_9BACT</name>
<keyword evidence="4 6" id="KW-1133">Transmembrane helix</keyword>
<keyword evidence="3 6" id="KW-0812">Transmembrane</keyword>
<comment type="caution">
    <text evidence="7">The sequence shown here is derived from an EMBL/GenBank/DDBJ whole genome shotgun (WGS) entry which is preliminary data.</text>
</comment>
<dbReference type="PIRSF" id="PIRSF006324">
    <property type="entry name" value="LeuE"/>
    <property type="match status" value="1"/>
</dbReference>
<feature type="transmembrane region" description="Helical" evidence="6">
    <location>
        <begin position="6"/>
        <end position="29"/>
    </location>
</feature>
<proteinExistence type="predicted"/>
<evidence type="ECO:0000256" key="5">
    <source>
        <dbReference type="ARBA" id="ARBA00023136"/>
    </source>
</evidence>
<keyword evidence="5 6" id="KW-0472">Membrane</keyword>
<evidence type="ECO:0000256" key="2">
    <source>
        <dbReference type="ARBA" id="ARBA00022475"/>
    </source>
</evidence>
<dbReference type="GO" id="GO:0005886">
    <property type="term" value="C:plasma membrane"/>
    <property type="evidence" value="ECO:0007669"/>
    <property type="project" value="UniProtKB-SubCell"/>
</dbReference>
<evidence type="ECO:0000313" key="8">
    <source>
        <dbReference type="Proteomes" id="UP000599024"/>
    </source>
</evidence>
<dbReference type="Pfam" id="PF01810">
    <property type="entry name" value="LysE"/>
    <property type="match status" value="1"/>
</dbReference>
<sequence>METWWLIFTVAGVYLLAAISPGPNFVVVINNALAHSRKTGLYTAAGVACGSTLHTLMGFVGISALVVQSVWLFQLVKVGGGVYLIVLGLQTLWSSRRAIELPAVDISQICAPGELTSGRALRTGFITCAVNPKAAVFFLSLFSLMIEPTTPLWAKVTMIIMIALLSFSWYSSVACLFSNDRARVIYLRSKRKINGLFGCLLIALGIKVSLT</sequence>
<dbReference type="AlphaFoldDB" id="A0A8J6N9B5"/>
<protein>
    <submittedName>
        <fullName evidence="7">LysE family transporter</fullName>
    </submittedName>
</protein>
<evidence type="ECO:0000256" key="3">
    <source>
        <dbReference type="ARBA" id="ARBA00022692"/>
    </source>
</evidence>
<evidence type="ECO:0000256" key="4">
    <source>
        <dbReference type="ARBA" id="ARBA00022989"/>
    </source>
</evidence>
<evidence type="ECO:0000256" key="6">
    <source>
        <dbReference type="SAM" id="Phobius"/>
    </source>
</evidence>
<organism evidence="7 8">
    <name type="scientific">Candidatus Desulfatifera sulfidica</name>
    <dbReference type="NCBI Taxonomy" id="2841691"/>
    <lineage>
        <taxon>Bacteria</taxon>
        <taxon>Pseudomonadati</taxon>
        <taxon>Thermodesulfobacteriota</taxon>
        <taxon>Desulfobulbia</taxon>
        <taxon>Desulfobulbales</taxon>
        <taxon>Desulfobulbaceae</taxon>
        <taxon>Candidatus Desulfatifera</taxon>
    </lineage>
</organism>
<dbReference type="EMBL" id="JACNLK010000085">
    <property type="protein sequence ID" value="MBC8209249.1"/>
    <property type="molecule type" value="Genomic_DNA"/>
</dbReference>
<keyword evidence="2" id="KW-1003">Cell membrane</keyword>
<evidence type="ECO:0000313" key="7">
    <source>
        <dbReference type="EMBL" id="MBC8209249.1"/>
    </source>
</evidence>
<feature type="transmembrane region" description="Helical" evidence="6">
    <location>
        <begin position="152"/>
        <end position="172"/>
    </location>
</feature>